<gene>
    <name evidence="1" type="ORF">METZ01_LOCUS103187</name>
</gene>
<name>A0A381WEI2_9ZZZZ</name>
<dbReference type="SUPFAM" id="SSF52833">
    <property type="entry name" value="Thioredoxin-like"/>
    <property type="match status" value="1"/>
</dbReference>
<protein>
    <submittedName>
        <fullName evidence="1">Uncharacterized protein</fullName>
    </submittedName>
</protein>
<dbReference type="AlphaFoldDB" id="A0A381WEI2"/>
<proteinExistence type="predicted"/>
<sequence length="60" mass="6997">MKKVYQPAIIFIFLVQFVMAASIKDNQLPDSRIKMLNGEYAKLSDFNEDGPVIINFWTTW</sequence>
<evidence type="ECO:0000313" key="1">
    <source>
        <dbReference type="EMBL" id="SVA50333.1"/>
    </source>
</evidence>
<reference evidence="1" key="1">
    <citation type="submission" date="2018-05" db="EMBL/GenBank/DDBJ databases">
        <authorList>
            <person name="Lanie J.A."/>
            <person name="Ng W.-L."/>
            <person name="Kazmierczak K.M."/>
            <person name="Andrzejewski T.M."/>
            <person name="Davidsen T.M."/>
            <person name="Wayne K.J."/>
            <person name="Tettelin H."/>
            <person name="Glass J.I."/>
            <person name="Rusch D."/>
            <person name="Podicherti R."/>
            <person name="Tsui H.-C.T."/>
            <person name="Winkler M.E."/>
        </authorList>
    </citation>
    <scope>NUCLEOTIDE SEQUENCE</scope>
</reference>
<dbReference type="InterPro" id="IPR036249">
    <property type="entry name" value="Thioredoxin-like_sf"/>
</dbReference>
<dbReference type="Gene3D" id="3.40.30.10">
    <property type="entry name" value="Glutaredoxin"/>
    <property type="match status" value="1"/>
</dbReference>
<accession>A0A381WEI2</accession>
<dbReference type="EMBL" id="UINC01011399">
    <property type="protein sequence ID" value="SVA50333.1"/>
    <property type="molecule type" value="Genomic_DNA"/>
</dbReference>
<organism evidence="1">
    <name type="scientific">marine metagenome</name>
    <dbReference type="NCBI Taxonomy" id="408172"/>
    <lineage>
        <taxon>unclassified sequences</taxon>
        <taxon>metagenomes</taxon>
        <taxon>ecological metagenomes</taxon>
    </lineage>
</organism>